<dbReference type="EMBL" id="JAYMYS010000003">
    <property type="protein sequence ID" value="KAK7401152.1"/>
    <property type="molecule type" value="Genomic_DNA"/>
</dbReference>
<evidence type="ECO:0000256" key="1">
    <source>
        <dbReference type="SAM" id="Phobius"/>
    </source>
</evidence>
<keyword evidence="1" id="KW-1133">Transmembrane helix</keyword>
<keyword evidence="1" id="KW-0812">Transmembrane</keyword>
<dbReference type="Proteomes" id="UP001386955">
    <property type="component" value="Unassembled WGS sequence"/>
</dbReference>
<dbReference type="Pfam" id="PF24583">
    <property type="entry name" value="DUF7610"/>
    <property type="match status" value="1"/>
</dbReference>
<keyword evidence="1" id="KW-0472">Membrane</keyword>
<feature type="transmembrane region" description="Helical" evidence="1">
    <location>
        <begin position="229"/>
        <end position="248"/>
    </location>
</feature>
<reference evidence="3 4" key="1">
    <citation type="submission" date="2024-01" db="EMBL/GenBank/DDBJ databases">
        <title>The genomes of 5 underutilized Papilionoideae crops provide insights into root nodulation and disease resistanc.</title>
        <authorList>
            <person name="Jiang F."/>
        </authorList>
    </citation>
    <scope>NUCLEOTIDE SEQUENCE [LARGE SCALE GENOMIC DNA]</scope>
    <source>
        <strain evidence="3">DUOXIRENSHENG_FW03</strain>
        <tissue evidence="3">Leaves</tissue>
    </source>
</reference>
<dbReference type="AlphaFoldDB" id="A0AAN9XPW3"/>
<keyword evidence="4" id="KW-1185">Reference proteome</keyword>
<name>A0AAN9XPW3_PSOTE</name>
<gene>
    <name evidence="3" type="ORF">VNO78_12471</name>
</gene>
<proteinExistence type="predicted"/>
<dbReference type="InterPro" id="IPR056029">
    <property type="entry name" value="DUF7610"/>
</dbReference>
<evidence type="ECO:0000313" key="4">
    <source>
        <dbReference type="Proteomes" id="UP001386955"/>
    </source>
</evidence>
<sequence length="267" mass="30380">MDKDYKNLHAKLTELQAILDEALLLGPKTQSQDSISNEIKNKLAFAGNLLSAEAASDPSKPHHLHHISEMLSTMQRNFHHWDSFRSLPCHDFDKDHSSCSCTDDHETDLVEDPEELFANFEKASGYVEEEKQRGSGTDDHETDLVEDPEKLFPDCNCEKAKGYVGEEKLREEMKNELGKFASLEYEDAEEYFQEFEGEMELVEFEFDGEKNNDLEREERRHNATFGERCCALACGVVIGMILMGFIMVNGFSGRLNYADEASFSVPT</sequence>
<protein>
    <recommendedName>
        <fullName evidence="2">DUF7610 domain-containing protein</fullName>
    </recommendedName>
</protein>
<organism evidence="3 4">
    <name type="scientific">Psophocarpus tetragonolobus</name>
    <name type="common">Winged bean</name>
    <name type="synonym">Dolichos tetragonolobus</name>
    <dbReference type="NCBI Taxonomy" id="3891"/>
    <lineage>
        <taxon>Eukaryota</taxon>
        <taxon>Viridiplantae</taxon>
        <taxon>Streptophyta</taxon>
        <taxon>Embryophyta</taxon>
        <taxon>Tracheophyta</taxon>
        <taxon>Spermatophyta</taxon>
        <taxon>Magnoliopsida</taxon>
        <taxon>eudicotyledons</taxon>
        <taxon>Gunneridae</taxon>
        <taxon>Pentapetalae</taxon>
        <taxon>rosids</taxon>
        <taxon>fabids</taxon>
        <taxon>Fabales</taxon>
        <taxon>Fabaceae</taxon>
        <taxon>Papilionoideae</taxon>
        <taxon>50 kb inversion clade</taxon>
        <taxon>NPAAA clade</taxon>
        <taxon>indigoferoid/millettioid clade</taxon>
        <taxon>Phaseoleae</taxon>
        <taxon>Psophocarpus</taxon>
    </lineage>
</organism>
<evidence type="ECO:0000313" key="3">
    <source>
        <dbReference type="EMBL" id="KAK7401152.1"/>
    </source>
</evidence>
<evidence type="ECO:0000259" key="2">
    <source>
        <dbReference type="Pfam" id="PF24583"/>
    </source>
</evidence>
<accession>A0AAN9XPW3</accession>
<comment type="caution">
    <text evidence="3">The sequence shown here is derived from an EMBL/GenBank/DDBJ whole genome shotgun (WGS) entry which is preliminary data.</text>
</comment>
<feature type="domain" description="DUF7610" evidence="2">
    <location>
        <begin position="8"/>
        <end position="84"/>
    </location>
</feature>